<proteinExistence type="predicted"/>
<keyword evidence="4" id="KW-1185">Reference proteome</keyword>
<keyword evidence="2" id="KW-0812">Transmembrane</keyword>
<dbReference type="Proteomes" id="UP000632138">
    <property type="component" value="Unassembled WGS sequence"/>
</dbReference>
<evidence type="ECO:0000313" key="4">
    <source>
        <dbReference type="Proteomes" id="UP000632138"/>
    </source>
</evidence>
<name>A0ABS2A5U1_9ACTN</name>
<evidence type="ECO:0000256" key="2">
    <source>
        <dbReference type="SAM" id="Phobius"/>
    </source>
</evidence>
<accession>A0ABS2A5U1</accession>
<keyword evidence="2" id="KW-0472">Membrane</keyword>
<gene>
    <name evidence="3" type="ORF">JIG36_06480</name>
</gene>
<dbReference type="RefSeq" id="WP_203375131.1">
    <property type="nucleotide sequence ID" value="NZ_JAENHP010000002.1"/>
</dbReference>
<keyword evidence="2" id="KW-1133">Transmembrane helix</keyword>
<feature type="transmembrane region" description="Helical" evidence="2">
    <location>
        <begin position="428"/>
        <end position="445"/>
    </location>
</feature>
<feature type="transmembrane region" description="Helical" evidence="2">
    <location>
        <begin position="38"/>
        <end position="58"/>
    </location>
</feature>
<evidence type="ECO:0000313" key="3">
    <source>
        <dbReference type="EMBL" id="MBM2615208.1"/>
    </source>
</evidence>
<dbReference type="EMBL" id="JAENHP010000002">
    <property type="protein sequence ID" value="MBM2615208.1"/>
    <property type="molecule type" value="Genomic_DNA"/>
</dbReference>
<evidence type="ECO:0000256" key="1">
    <source>
        <dbReference type="SAM" id="MobiDB-lite"/>
    </source>
</evidence>
<feature type="region of interest" description="Disordered" evidence="1">
    <location>
        <begin position="63"/>
        <end position="106"/>
    </location>
</feature>
<reference evidence="3 4" key="1">
    <citation type="submission" date="2021-01" db="EMBL/GenBank/DDBJ databases">
        <title>Actinoplanes sp. nov. LDG1-06 isolated from lichen.</title>
        <authorList>
            <person name="Saeng-In P."/>
            <person name="Phongsopitanun W."/>
            <person name="Kanchanasin P."/>
            <person name="Yuki M."/>
            <person name="Kudo T."/>
            <person name="Ohkuma M."/>
            <person name="Tanasupawat S."/>
        </authorList>
    </citation>
    <scope>NUCLEOTIDE SEQUENCE [LARGE SCALE GENOMIC DNA]</scope>
    <source>
        <strain evidence="3 4">LDG1-06</strain>
    </source>
</reference>
<comment type="caution">
    <text evidence="3">The sequence shown here is derived from an EMBL/GenBank/DDBJ whole genome shotgun (WGS) entry which is preliminary data.</text>
</comment>
<organism evidence="3 4">
    <name type="scientific">Paractinoplanes ovalisporus</name>
    <dbReference type="NCBI Taxonomy" id="2810368"/>
    <lineage>
        <taxon>Bacteria</taxon>
        <taxon>Bacillati</taxon>
        <taxon>Actinomycetota</taxon>
        <taxon>Actinomycetes</taxon>
        <taxon>Micromonosporales</taxon>
        <taxon>Micromonosporaceae</taxon>
        <taxon>Paractinoplanes</taxon>
    </lineage>
</organism>
<dbReference type="SUPFAM" id="SSF82171">
    <property type="entry name" value="DPP6 N-terminal domain-like"/>
    <property type="match status" value="1"/>
</dbReference>
<sequence length="452" mass="48574">MTLRLGEELRDAAELVPAYDLVDGAYGRARRHRARRRAAAVAAVMVLVALVVVAPMGWHRFEAEPATPSPTPPSLPERVSKPRPGIKTVEQAPPGRASVVFGSGDSQDLTVVGEGQDVYRRVPGSDSPYAGEQSILSPDGSRLAVPDGVVDLMTGVFTEYPPIAEKPDVVVPQAWSRDGRWLAAISHMAKPGEDGRRVPGRATLFLYDQIRDISRAVEVLDPTDLLDGYAVAFAENGWMAYQSGRTISVVRPEPTRNVVISHFDAPEGARLAGRGAWHPDSGRLNLLRQERCCDGDAYPSRWQLVAVHPHTGAGTPTRYRELPGLVAVRQIGWSPSNEPVLVTLSPVAGAEVAGFVTGTRTLVPDHGHTDQRRVESARLVILARDGRERTVLSAPSREMTSIDVADRVIAAGSSPAVAPARPADRGRWWVAGAALVALAGAGLVARRRRPPG</sequence>
<protein>
    <submittedName>
        <fullName evidence="3">Uncharacterized protein</fullName>
    </submittedName>
</protein>